<dbReference type="EMBL" id="KI979684">
    <property type="protein sequence ID" value="EXK75964.1"/>
    <property type="molecule type" value="Genomic_DNA"/>
</dbReference>
<reference evidence="1 2" key="1">
    <citation type="submission" date="2011-11" db="EMBL/GenBank/DDBJ databases">
        <title>The Genome Sequence of Fusarium oxysporum PHW815.</title>
        <authorList>
            <consortium name="The Broad Institute Genome Sequencing Platform"/>
            <person name="Ma L.-J."/>
            <person name="Gale L.R."/>
            <person name="Schwartz D.C."/>
            <person name="Zhou S."/>
            <person name="Corby-Kistler H."/>
            <person name="Young S.K."/>
            <person name="Zeng Q."/>
            <person name="Gargeya S."/>
            <person name="Fitzgerald M."/>
            <person name="Haas B."/>
            <person name="Abouelleil A."/>
            <person name="Alvarado L."/>
            <person name="Arachchi H.M."/>
            <person name="Berlin A."/>
            <person name="Brown A."/>
            <person name="Chapman S.B."/>
            <person name="Chen Z."/>
            <person name="Dunbar C."/>
            <person name="Freedman E."/>
            <person name="Gearin G."/>
            <person name="Goldberg J."/>
            <person name="Griggs A."/>
            <person name="Gujja S."/>
            <person name="Heiman D."/>
            <person name="Howarth C."/>
            <person name="Larson L."/>
            <person name="Lui A."/>
            <person name="MacDonald P.J.P."/>
            <person name="Montmayeur A."/>
            <person name="Murphy C."/>
            <person name="Neiman D."/>
            <person name="Pearson M."/>
            <person name="Priest M."/>
            <person name="Roberts A."/>
            <person name="Saif S."/>
            <person name="Shea T."/>
            <person name="Shenoy N."/>
            <person name="Sisk P."/>
            <person name="Stolte C."/>
            <person name="Sykes S."/>
            <person name="Wortman J."/>
            <person name="Nusbaum C."/>
            <person name="Birren B."/>
        </authorList>
    </citation>
    <scope>NUCLEOTIDE SEQUENCE [LARGE SCALE GENOMIC DNA]</scope>
    <source>
        <strain evidence="1 2">54005</strain>
    </source>
</reference>
<proteinExistence type="predicted"/>
<dbReference type="Proteomes" id="UP000030663">
    <property type="component" value="Unassembled WGS sequence"/>
</dbReference>
<gene>
    <name evidence="1" type="ORF">FOQG_19273</name>
</gene>
<name>X0BBS7_FUSOX</name>
<keyword evidence="2" id="KW-1185">Reference proteome</keyword>
<protein>
    <submittedName>
        <fullName evidence="1">Uncharacterized protein</fullName>
    </submittedName>
</protein>
<accession>X0BBS7</accession>
<evidence type="ECO:0000313" key="1">
    <source>
        <dbReference type="EMBL" id="EXK75964.1"/>
    </source>
</evidence>
<sequence>MLFSGLKPWTATVRRSMMNCISTASILVRTHMEMKR</sequence>
<organism evidence="1 2">
    <name type="scientific">Fusarium oxysporum f. sp. raphani 54005</name>
    <dbReference type="NCBI Taxonomy" id="1089458"/>
    <lineage>
        <taxon>Eukaryota</taxon>
        <taxon>Fungi</taxon>
        <taxon>Dikarya</taxon>
        <taxon>Ascomycota</taxon>
        <taxon>Pezizomycotina</taxon>
        <taxon>Sordariomycetes</taxon>
        <taxon>Hypocreomycetidae</taxon>
        <taxon>Hypocreales</taxon>
        <taxon>Nectriaceae</taxon>
        <taxon>Fusarium</taxon>
        <taxon>Fusarium oxysporum species complex</taxon>
    </lineage>
</organism>
<dbReference type="AlphaFoldDB" id="X0BBS7"/>
<evidence type="ECO:0000313" key="2">
    <source>
        <dbReference type="Proteomes" id="UP000030663"/>
    </source>
</evidence>
<dbReference type="HOGENOM" id="CLU_3359756_0_0_1"/>